<proteinExistence type="predicted"/>
<organism evidence="2 3">
    <name type="scientific">Ameiurus melas</name>
    <name type="common">Black bullhead</name>
    <name type="synonym">Silurus melas</name>
    <dbReference type="NCBI Taxonomy" id="219545"/>
    <lineage>
        <taxon>Eukaryota</taxon>
        <taxon>Metazoa</taxon>
        <taxon>Chordata</taxon>
        <taxon>Craniata</taxon>
        <taxon>Vertebrata</taxon>
        <taxon>Euteleostomi</taxon>
        <taxon>Actinopterygii</taxon>
        <taxon>Neopterygii</taxon>
        <taxon>Teleostei</taxon>
        <taxon>Ostariophysi</taxon>
        <taxon>Siluriformes</taxon>
        <taxon>Ictaluridae</taxon>
        <taxon>Ameiurus</taxon>
    </lineage>
</organism>
<keyword evidence="1" id="KW-0732">Signal</keyword>
<reference evidence="2 3" key="1">
    <citation type="submission" date="2020-02" db="EMBL/GenBank/DDBJ databases">
        <title>A chromosome-scale genome assembly of the black bullhead catfish (Ameiurus melas).</title>
        <authorList>
            <person name="Wen M."/>
            <person name="Zham M."/>
            <person name="Cabau C."/>
            <person name="Klopp C."/>
            <person name="Donnadieu C."/>
            <person name="Roques C."/>
            <person name="Bouchez O."/>
            <person name="Lampietro C."/>
            <person name="Jouanno E."/>
            <person name="Herpin A."/>
            <person name="Louis A."/>
            <person name="Berthelot C."/>
            <person name="Parey E."/>
            <person name="Roest-Crollius H."/>
            <person name="Braasch I."/>
            <person name="Postlethwait J."/>
            <person name="Robinson-Rechavi M."/>
            <person name="Echchiki A."/>
            <person name="Begum T."/>
            <person name="Montfort J."/>
            <person name="Schartl M."/>
            <person name="Bobe J."/>
            <person name="Guiguen Y."/>
        </authorList>
    </citation>
    <scope>NUCLEOTIDE SEQUENCE [LARGE SCALE GENOMIC DNA]</scope>
    <source>
        <strain evidence="2">M_S1</strain>
        <tissue evidence="2">Blood</tissue>
    </source>
</reference>
<feature type="signal peptide" evidence="1">
    <location>
        <begin position="1"/>
        <end position="19"/>
    </location>
</feature>
<comment type="caution">
    <text evidence="2">The sequence shown here is derived from an EMBL/GenBank/DDBJ whole genome shotgun (WGS) entry which is preliminary data.</text>
</comment>
<keyword evidence="3" id="KW-1185">Reference proteome</keyword>
<feature type="chain" id="PRO_5029606478" evidence="1">
    <location>
        <begin position="20"/>
        <end position="84"/>
    </location>
</feature>
<evidence type="ECO:0000313" key="3">
    <source>
        <dbReference type="Proteomes" id="UP000593565"/>
    </source>
</evidence>
<dbReference type="AlphaFoldDB" id="A0A7J6B8Y8"/>
<sequence>MAALLPLIVFVACVCQDAAVHVGHYGDDSSDNSVWSEWAELTSLREGSRQTSCVYEKSSRLGEVRRCRNPLTAKLRTTRCKKLF</sequence>
<protein>
    <submittedName>
        <fullName evidence="2">Uncharacterized protein</fullName>
    </submittedName>
</protein>
<dbReference type="Proteomes" id="UP000593565">
    <property type="component" value="Unassembled WGS sequence"/>
</dbReference>
<gene>
    <name evidence="2" type="ORF">AMELA_G00036540</name>
</gene>
<accession>A0A7J6B8Y8</accession>
<evidence type="ECO:0000256" key="1">
    <source>
        <dbReference type="SAM" id="SignalP"/>
    </source>
</evidence>
<name>A0A7J6B8Y8_AMEME</name>
<dbReference type="EMBL" id="JAAGNN010000003">
    <property type="protein sequence ID" value="KAF4091406.1"/>
    <property type="molecule type" value="Genomic_DNA"/>
</dbReference>
<evidence type="ECO:0000313" key="2">
    <source>
        <dbReference type="EMBL" id="KAF4091406.1"/>
    </source>
</evidence>